<gene>
    <name evidence="3" type="ORF">B0A55_09724</name>
</gene>
<evidence type="ECO:0000313" key="3">
    <source>
        <dbReference type="EMBL" id="TKA62104.1"/>
    </source>
</evidence>
<dbReference type="AlphaFoldDB" id="A0A4U0WGR4"/>
<dbReference type="Proteomes" id="UP000309340">
    <property type="component" value="Unassembled WGS sequence"/>
</dbReference>
<evidence type="ECO:0000313" key="4">
    <source>
        <dbReference type="Proteomes" id="UP000309340"/>
    </source>
</evidence>
<comment type="similarity">
    <text evidence="1">Belongs to the tpcK family.</text>
</comment>
<dbReference type="EMBL" id="NAJQ01001127">
    <property type="protein sequence ID" value="TKA62104.1"/>
    <property type="molecule type" value="Genomic_DNA"/>
</dbReference>
<evidence type="ECO:0000259" key="2">
    <source>
        <dbReference type="Pfam" id="PF07110"/>
    </source>
</evidence>
<sequence length="135" mass="15506">MGSTSARLFAVTICAKRKPGMSEDDYHQYISEKHAGHLKDLLVKNKIVDYTMQHNTEAMMKDIDQLFPNLPTVNRSPYDAFVQIVFRNVQDYINVKDDPHYRTVVNPDHVNFADGPSTMMSFGWFEKHLADGKLV</sequence>
<dbReference type="Pfam" id="PF07110">
    <property type="entry name" value="EthD"/>
    <property type="match status" value="1"/>
</dbReference>
<proteinExistence type="inferred from homology"/>
<reference evidence="3 4" key="1">
    <citation type="submission" date="2017-03" db="EMBL/GenBank/DDBJ databases">
        <title>Genomes of endolithic fungi from Antarctica.</title>
        <authorList>
            <person name="Coleine C."/>
            <person name="Masonjones S."/>
            <person name="Stajich J.E."/>
        </authorList>
    </citation>
    <scope>NUCLEOTIDE SEQUENCE [LARGE SCALE GENOMIC DNA]</scope>
    <source>
        <strain evidence="3 4">CCFEE 5184</strain>
    </source>
</reference>
<dbReference type="Gene3D" id="3.30.70.100">
    <property type="match status" value="1"/>
</dbReference>
<organism evidence="3 4">
    <name type="scientific">Friedmanniomyces simplex</name>
    <dbReference type="NCBI Taxonomy" id="329884"/>
    <lineage>
        <taxon>Eukaryota</taxon>
        <taxon>Fungi</taxon>
        <taxon>Dikarya</taxon>
        <taxon>Ascomycota</taxon>
        <taxon>Pezizomycotina</taxon>
        <taxon>Dothideomycetes</taxon>
        <taxon>Dothideomycetidae</taxon>
        <taxon>Mycosphaerellales</taxon>
        <taxon>Teratosphaeriaceae</taxon>
        <taxon>Friedmanniomyces</taxon>
    </lineage>
</organism>
<evidence type="ECO:0000256" key="1">
    <source>
        <dbReference type="ARBA" id="ARBA00005986"/>
    </source>
</evidence>
<dbReference type="OrthoDB" id="3454835at2759"/>
<dbReference type="STRING" id="329884.A0A4U0WGR4"/>
<protein>
    <recommendedName>
        <fullName evidence="2">EthD domain-containing protein</fullName>
    </recommendedName>
</protein>
<accession>A0A4U0WGR4</accession>
<dbReference type="InterPro" id="IPR011008">
    <property type="entry name" value="Dimeric_a/b-barrel"/>
</dbReference>
<dbReference type="SUPFAM" id="SSF54909">
    <property type="entry name" value="Dimeric alpha+beta barrel"/>
    <property type="match status" value="1"/>
</dbReference>
<comment type="caution">
    <text evidence="3">The sequence shown here is derived from an EMBL/GenBank/DDBJ whole genome shotgun (WGS) entry which is preliminary data.</text>
</comment>
<name>A0A4U0WGR4_9PEZI</name>
<dbReference type="InterPro" id="IPR009799">
    <property type="entry name" value="EthD_dom"/>
</dbReference>
<dbReference type="GO" id="GO:0016491">
    <property type="term" value="F:oxidoreductase activity"/>
    <property type="evidence" value="ECO:0007669"/>
    <property type="project" value="InterPro"/>
</dbReference>
<feature type="domain" description="EthD" evidence="2">
    <location>
        <begin position="18"/>
        <end position="115"/>
    </location>
</feature>
<keyword evidence="4" id="KW-1185">Reference proteome</keyword>